<evidence type="ECO:0000259" key="3">
    <source>
        <dbReference type="Pfam" id="PF02771"/>
    </source>
</evidence>
<dbReference type="InterPro" id="IPR009100">
    <property type="entry name" value="AcylCoA_DH/oxidase_NM_dom_sf"/>
</dbReference>
<feature type="region of interest" description="Disordered" evidence="2">
    <location>
        <begin position="46"/>
        <end position="70"/>
    </location>
</feature>
<dbReference type="RefSeq" id="WP_167185822.1">
    <property type="nucleotide sequence ID" value="NZ_JAAONZ010000006.1"/>
</dbReference>
<organism evidence="5 6">
    <name type="scientific">Pseudomaricurvus hydrocarbonicus</name>
    <dbReference type="NCBI Taxonomy" id="1470433"/>
    <lineage>
        <taxon>Bacteria</taxon>
        <taxon>Pseudomonadati</taxon>
        <taxon>Pseudomonadota</taxon>
        <taxon>Gammaproteobacteria</taxon>
        <taxon>Cellvibrionales</taxon>
        <taxon>Cellvibrionaceae</taxon>
        <taxon>Pseudomaricurvus</taxon>
    </lineage>
</organism>
<reference evidence="5" key="1">
    <citation type="submission" date="2020-03" db="EMBL/GenBank/DDBJ databases">
        <authorList>
            <person name="Guo F."/>
        </authorList>
    </citation>
    <scope>NUCLEOTIDE SEQUENCE</scope>
    <source>
        <strain evidence="5">JCM 30134</strain>
    </source>
</reference>
<protein>
    <submittedName>
        <fullName evidence="5">Acyl-CoA/acyl-ACP dehydrogenase</fullName>
    </submittedName>
</protein>
<dbReference type="GO" id="GO:0008470">
    <property type="term" value="F:3-methylbutanoyl-CoA dehydrogenase activity"/>
    <property type="evidence" value="ECO:0007669"/>
    <property type="project" value="TreeGrafter"/>
</dbReference>
<dbReference type="GO" id="GO:0006552">
    <property type="term" value="P:L-leucine catabolic process"/>
    <property type="evidence" value="ECO:0007669"/>
    <property type="project" value="TreeGrafter"/>
</dbReference>
<dbReference type="EMBL" id="JAAONZ010000006">
    <property type="protein sequence ID" value="NHO65937.1"/>
    <property type="molecule type" value="Genomic_DNA"/>
</dbReference>
<dbReference type="Gene3D" id="2.40.110.10">
    <property type="entry name" value="Butyryl-CoA Dehydrogenase, subunit A, domain 2"/>
    <property type="match status" value="1"/>
</dbReference>
<dbReference type="Gene3D" id="1.20.140.10">
    <property type="entry name" value="Butyryl-CoA Dehydrogenase, subunit A, domain 3"/>
    <property type="match status" value="1"/>
</dbReference>
<dbReference type="InterPro" id="IPR046373">
    <property type="entry name" value="Acyl-CoA_Oxase/DH_mid-dom_sf"/>
</dbReference>
<name>A0A9E5JSC6_9GAMM</name>
<dbReference type="PANTHER" id="PTHR43884:SF12">
    <property type="entry name" value="ISOVALERYL-COA DEHYDROGENASE, MITOCHONDRIAL-RELATED"/>
    <property type="match status" value="1"/>
</dbReference>
<evidence type="ECO:0000256" key="2">
    <source>
        <dbReference type="SAM" id="MobiDB-lite"/>
    </source>
</evidence>
<dbReference type="GO" id="GO:0050660">
    <property type="term" value="F:flavin adenine dinucleotide binding"/>
    <property type="evidence" value="ECO:0007669"/>
    <property type="project" value="InterPro"/>
</dbReference>
<evidence type="ECO:0000256" key="1">
    <source>
        <dbReference type="ARBA" id="ARBA00023002"/>
    </source>
</evidence>
<dbReference type="InterPro" id="IPR036250">
    <property type="entry name" value="AcylCo_DH-like_C"/>
</dbReference>
<feature type="compositionally biased region" description="Low complexity" evidence="2">
    <location>
        <begin position="58"/>
        <end position="70"/>
    </location>
</feature>
<dbReference type="SUPFAM" id="SSF56645">
    <property type="entry name" value="Acyl-CoA dehydrogenase NM domain-like"/>
    <property type="match status" value="1"/>
</dbReference>
<dbReference type="PANTHER" id="PTHR43884">
    <property type="entry name" value="ACYL-COA DEHYDROGENASE"/>
    <property type="match status" value="1"/>
</dbReference>
<dbReference type="Pfam" id="PF08028">
    <property type="entry name" value="Acyl-CoA_dh_2"/>
    <property type="match status" value="1"/>
</dbReference>
<gene>
    <name evidence="5" type="ORF">G8770_10325</name>
</gene>
<proteinExistence type="predicted"/>
<feature type="domain" description="Acyl-CoA dehydrogenase/oxidase N-terminal" evidence="3">
    <location>
        <begin position="94"/>
        <end position="187"/>
    </location>
</feature>
<dbReference type="Proteomes" id="UP000787472">
    <property type="component" value="Unassembled WGS sequence"/>
</dbReference>
<dbReference type="Pfam" id="PF02771">
    <property type="entry name" value="Acyl-CoA_dh_N"/>
    <property type="match status" value="1"/>
</dbReference>
<evidence type="ECO:0000313" key="6">
    <source>
        <dbReference type="Proteomes" id="UP000787472"/>
    </source>
</evidence>
<dbReference type="Gene3D" id="1.10.540.10">
    <property type="entry name" value="Acyl-CoA dehydrogenase/oxidase, N-terminal domain"/>
    <property type="match status" value="1"/>
</dbReference>
<dbReference type="InterPro" id="IPR037069">
    <property type="entry name" value="AcylCoA_DH/ox_N_sf"/>
</dbReference>
<dbReference type="AlphaFoldDB" id="A0A9E5JSC6"/>
<keyword evidence="6" id="KW-1185">Reference proteome</keyword>
<dbReference type="SUPFAM" id="SSF47203">
    <property type="entry name" value="Acyl-CoA dehydrogenase C-terminal domain-like"/>
    <property type="match status" value="1"/>
</dbReference>
<evidence type="ECO:0000259" key="4">
    <source>
        <dbReference type="Pfam" id="PF08028"/>
    </source>
</evidence>
<feature type="domain" description="Acyl-CoA dehydrogenase C-terminal" evidence="4">
    <location>
        <begin position="332"/>
        <end position="428"/>
    </location>
</feature>
<evidence type="ECO:0000313" key="5">
    <source>
        <dbReference type="EMBL" id="NHO65937.1"/>
    </source>
</evidence>
<keyword evidence="1" id="KW-0560">Oxidoreductase</keyword>
<sequence>MTTITPTPTASNRVAAIQATTAKVASKAFNTDGITSDRIQTKLKTHDVTGHQTQNNKTTPTAAPAGQAPGDQFKETSIMASPKSLLETLSDIGDRIADHGKTADLTEQFASANYDLLKEHHIFSAMVPTALGGQGVAYPDMCEFLRQLAGYHPSTALSFSMHQHIIAANLYNHQHGKPGQALLEKVAANELALVSTGAGDWLASNGELTRTEGGYLFSGIKHFASGSVAGNVLVTSAPFEDPQEGWQVFHFPVPMNAEGVSVLDNWHPLGMKGTGSNSVKLENVFVPDAAIAVKRPRGDFHQMWATILPVALPLIMSVYRGVAEKAQRRAMELCRNSTDPVTPYLLGEMENALTTAQLAVDDMIRIVDDFRFSNTLDTVNAVVQRKTIAAEACKVCVAKALEACGGFGFMQAGGIESLFRDVMASHFHPLQEKRQLLFTGSLAQGKEPPSQAF</sequence>
<dbReference type="InterPro" id="IPR013107">
    <property type="entry name" value="Acyl-CoA_DH_C"/>
</dbReference>
<dbReference type="InterPro" id="IPR013786">
    <property type="entry name" value="AcylCoA_DH/ox_N"/>
</dbReference>
<accession>A0A9E5JSC6</accession>
<comment type="caution">
    <text evidence="5">The sequence shown here is derived from an EMBL/GenBank/DDBJ whole genome shotgun (WGS) entry which is preliminary data.</text>
</comment>